<dbReference type="EMBL" id="QTSX02003155">
    <property type="protein sequence ID" value="KAJ9071589.1"/>
    <property type="molecule type" value="Genomic_DNA"/>
</dbReference>
<comment type="caution">
    <text evidence="1">The sequence shown here is derived from an EMBL/GenBank/DDBJ whole genome shotgun (WGS) entry which is preliminary data.</text>
</comment>
<proteinExistence type="predicted"/>
<sequence length="139" mass="15805">MEGFNRLLKLMVAQDELIKNGHAERESFLLRLPRPDYGISSDTMYFYLQHSLLSMCKPAELQSNTCFCEGKVVDAKLFGNETLDSQAIVAVDVRNKLILVSYRMSVSEKNWDTNYKHTLVKHPPPKAPIQSPPRPLGIL</sequence>
<evidence type="ECO:0000313" key="2">
    <source>
        <dbReference type="Proteomes" id="UP001165960"/>
    </source>
</evidence>
<accession>A0ACC2TA78</accession>
<keyword evidence="2" id="KW-1185">Reference proteome</keyword>
<gene>
    <name evidence="1" type="ORF">DSO57_1035495</name>
</gene>
<reference evidence="1" key="1">
    <citation type="submission" date="2022-04" db="EMBL/GenBank/DDBJ databases">
        <title>Genome of the entomopathogenic fungus Entomophthora muscae.</title>
        <authorList>
            <person name="Elya C."/>
            <person name="Lovett B.R."/>
            <person name="Lee E."/>
            <person name="Macias A.M."/>
            <person name="Hajek A.E."/>
            <person name="De Bivort B.L."/>
            <person name="Kasson M.T."/>
            <person name="De Fine Licht H.H."/>
            <person name="Stajich J.E."/>
        </authorList>
    </citation>
    <scope>NUCLEOTIDE SEQUENCE</scope>
    <source>
        <strain evidence="1">Berkeley</strain>
    </source>
</reference>
<protein>
    <submittedName>
        <fullName evidence="1">Uncharacterized protein</fullName>
    </submittedName>
</protein>
<name>A0ACC2TA78_9FUNG</name>
<evidence type="ECO:0000313" key="1">
    <source>
        <dbReference type="EMBL" id="KAJ9071589.1"/>
    </source>
</evidence>
<organism evidence="1 2">
    <name type="scientific">Entomophthora muscae</name>
    <dbReference type="NCBI Taxonomy" id="34485"/>
    <lineage>
        <taxon>Eukaryota</taxon>
        <taxon>Fungi</taxon>
        <taxon>Fungi incertae sedis</taxon>
        <taxon>Zoopagomycota</taxon>
        <taxon>Entomophthoromycotina</taxon>
        <taxon>Entomophthoromycetes</taxon>
        <taxon>Entomophthorales</taxon>
        <taxon>Entomophthoraceae</taxon>
        <taxon>Entomophthora</taxon>
    </lineage>
</organism>
<dbReference type="Proteomes" id="UP001165960">
    <property type="component" value="Unassembled WGS sequence"/>
</dbReference>